<dbReference type="SMART" id="SM00028">
    <property type="entry name" value="TPR"/>
    <property type="match status" value="3"/>
</dbReference>
<evidence type="ECO:0000256" key="1">
    <source>
        <dbReference type="PROSITE-ProRule" id="PRU00339"/>
    </source>
</evidence>
<dbReference type="InterPro" id="IPR011990">
    <property type="entry name" value="TPR-like_helical_dom_sf"/>
</dbReference>
<proteinExistence type="predicted"/>
<keyword evidence="1" id="KW-0802">TPR repeat</keyword>
<name>A0A484HJ38_9BACT</name>
<feature type="chain" id="PRO_5019853270" evidence="2">
    <location>
        <begin position="26"/>
        <end position="196"/>
    </location>
</feature>
<dbReference type="Gene3D" id="1.25.40.10">
    <property type="entry name" value="Tetratricopeptide repeat domain"/>
    <property type="match status" value="2"/>
</dbReference>
<feature type="repeat" description="TPR" evidence="1">
    <location>
        <begin position="147"/>
        <end position="180"/>
    </location>
</feature>
<dbReference type="InterPro" id="IPR019734">
    <property type="entry name" value="TPR_rpt"/>
</dbReference>
<protein>
    <submittedName>
        <fullName evidence="3">Uncharacterized protein</fullName>
    </submittedName>
</protein>
<keyword evidence="2" id="KW-0732">Signal</keyword>
<reference evidence="3" key="1">
    <citation type="submission" date="2019-01" db="EMBL/GenBank/DDBJ databases">
        <authorList>
            <consortium name="Genoscope - CEA"/>
            <person name="William W."/>
        </authorList>
    </citation>
    <scope>NUCLEOTIDE SEQUENCE</scope>
    <source>
        <strain evidence="3">CR-1</strain>
    </source>
</reference>
<sequence>MLLKKAWAVSLASAAAAFLFSCASATAPFTPRLNTAEHHTSNGMKLLKLGKLDAALQEFFISTKLNPGFSSAYAGAGLIHGFKGNFDRGASSFARAFDYAATDEEKVLSRIFLMRFYIVGREKFDTHWLAYVEHHFNEAISIAPNSSEPYFYMGLAYKMSSDFRRASEQFIKVIELDRGYVKEAEAEYEIIGKIKK</sequence>
<organism evidence="3">
    <name type="scientific">uncultured Desulfobacteraceae bacterium</name>
    <dbReference type="NCBI Taxonomy" id="218296"/>
    <lineage>
        <taxon>Bacteria</taxon>
        <taxon>Pseudomonadati</taxon>
        <taxon>Thermodesulfobacteriota</taxon>
        <taxon>Desulfobacteria</taxon>
        <taxon>Desulfobacterales</taxon>
        <taxon>Desulfobacteraceae</taxon>
        <taxon>environmental samples</taxon>
    </lineage>
</organism>
<feature type="signal peptide" evidence="2">
    <location>
        <begin position="1"/>
        <end position="25"/>
    </location>
</feature>
<accession>A0A484HJ38</accession>
<evidence type="ECO:0000256" key="2">
    <source>
        <dbReference type="SAM" id="SignalP"/>
    </source>
</evidence>
<dbReference type="PROSITE" id="PS51257">
    <property type="entry name" value="PROKAR_LIPOPROTEIN"/>
    <property type="match status" value="1"/>
</dbReference>
<dbReference type="EMBL" id="CAACVI010000012">
    <property type="protein sequence ID" value="VEN73602.1"/>
    <property type="molecule type" value="Genomic_DNA"/>
</dbReference>
<dbReference type="SUPFAM" id="SSF48452">
    <property type="entry name" value="TPR-like"/>
    <property type="match status" value="1"/>
</dbReference>
<evidence type="ECO:0000313" key="3">
    <source>
        <dbReference type="EMBL" id="VEN73602.1"/>
    </source>
</evidence>
<dbReference type="AlphaFoldDB" id="A0A484HJ38"/>
<gene>
    <name evidence="3" type="ORF">EPICR_20067</name>
</gene>
<dbReference type="PROSITE" id="PS50005">
    <property type="entry name" value="TPR"/>
    <property type="match status" value="1"/>
</dbReference>